<sequence>MPGNVQLSDSVFEVFRPSEGYIDLEIVFFHGFRHDFHGFGSKNDTDSYYRTWMKTDGSGNWLDTLFAESFPRARTLSVSYESPITSLCTGREDMWLLGESLVQSLVDLAGVGRSCPVVLVGHCLGGMVLKTIALCAESYSNQQRDGRSFSPYETFLKNMKGAFFLSTPSLCANILIENVVNQGGSLLKILEQLGNESARINAEFAKLRRRWKWTTRGVFAANETETTKFLQYLYDIGGSFFELEAAPQYVSIVPEASARTDMDEFGVISGVDHFTICQSQDSFAHLINLLTKIKEKEEQNAVQSQQSFGLHSHILDLDHRLESVLSELQLEKAEPLGLALVGMDGIGKSTLAKQVVNATRNQFEYVCLVELENVDRSRRSRMLETLVAQNLQYWNGRRVRIDEGQQPWVHIRGKKVLMVIDDAHSEDEISQLSRMDWYGEGSRLIITSSRQNLRCQLIVHQVPFLSEEASHELLATYLDESTLKTMPKKVISQLVDGCDGLPLVLEVIGKYLWDKKEVRIWSGALQMLRVADSLDGSVEENVVWMKLKVSFDNLGKLEKQILLDVATFDLYPTCKTQYDLEIFRSAWNEELVDLALINLEQRSFLSLVEGKSSGSIVHAHRPGATVQTVWIHKQIQAMATWISGPAEKYLEDQRNIWQLQNLTDLLTNYDKVSKARTEVLSISMRSKIHVGAGPLETLMSLQWSSVIRPLRWSSLGSLKVLRLLRISDVHMLRADKLKFPAKLALLHLENCTREPQKDNWWLPQSRLSSWPLCDENIEELGALSVLIFENCSFVQLPQNFYRLRCLKILRIHSGKSIGELPENISMLPALKHLSLNVPLKRLPNSLLDVGSLQTLTLKGERLQAWPDPITVDPDCHLTALTELHLNNLPALVGLPDTFGGLASLKHLTIDSCAALKELPEGFGALSELRTLSISHCEKLELLCESFSSLSQLRRLSLLNLPKLRMLPTTIGGLLSLEEMRVFSCSAMKELPESFTSLPSLRALSIHRCHALETLSPENKYYHVNQGKENLKSLDVYRCPNLQGLPTTLGQLKSLEDFAVSECREVRFVGSQVGKLKELPTARPQRSERQRTGPEVEQPGLNVYGGILEEESILTTIRKKRFPNSGTFVPNSYIYMHKDQRGARQEEVPYDSNMNCVNRRLLNSEQTKKTKEDLRDERVARLRPEEYESGRDFSSKQSWTGSSSSKHPQTLRSDAVALGFTGFEDPFDPGRLLVIHIESSEADLDAFEEIVFLHDEGMALLFGVGLPFSKVVLRSNGEIAVYEVGQTKWRWILTDSRIGSVIVLDARVTTGSVFQGTDNVHAGEIRGCMSDSKQAFKCHPLQRSSWLDAISSSLFVRGSGGTTPDPLLTEMNNSRGFSKAGGSSEVVATEVRIEQQPEREVTVEIHLDPDTCDFEDSIIPDQLLDQLSDHRIEPVLVLTFFKEPKGDQILRRFRSAVDFRFYMSGKLNSDHEKFGWYHDDLELSFKCLSRNVVTVDSEGVKGSCRRMTGGHDTPVQNVEVGNATGAGGNEQNKAGPATGSRKLVSTNNTGDAVDDTATDFHVKLQGRPGGIGCLASIADNYNIWDMRERRAAFLFSGMMSDALFKLNGNWSIWSKGFTEYELIGTRDFILKMKRTNPPKGVGLSSFDTSTARQDSELRVSQKIRKVFQVDHSFTSFEDLSSWQILRIALHDVASHPISGKVDVVPVSCPGQTVRGCSCTFPNST</sequence>
<accession>A0ABD3HL55</accession>
<comment type="caution">
    <text evidence="5">The sequence shown here is derived from an EMBL/GenBank/DDBJ whole genome shotgun (WGS) entry which is preliminary data.</text>
</comment>
<dbReference type="InterPro" id="IPR027417">
    <property type="entry name" value="P-loop_NTPase"/>
</dbReference>
<dbReference type="InterPro" id="IPR029058">
    <property type="entry name" value="AB_hydrolase_fold"/>
</dbReference>
<dbReference type="GO" id="GO:0006952">
    <property type="term" value="P:defense response"/>
    <property type="evidence" value="ECO:0007669"/>
    <property type="project" value="UniProtKB-KW"/>
</dbReference>
<dbReference type="PANTHER" id="PTHR36766:SF30">
    <property type="entry name" value="TIR-NBS TYPE DISEASE RESISTANCE PROTEIN-RELATED"/>
    <property type="match status" value="1"/>
</dbReference>
<feature type="compositionally biased region" description="Basic and acidic residues" evidence="2">
    <location>
        <begin position="1077"/>
        <end position="1093"/>
    </location>
</feature>
<evidence type="ECO:0000313" key="5">
    <source>
        <dbReference type="EMBL" id="KAL3691122.1"/>
    </source>
</evidence>
<dbReference type="PRINTS" id="PR00364">
    <property type="entry name" value="DISEASERSIST"/>
</dbReference>
<evidence type="ECO:0000256" key="2">
    <source>
        <dbReference type="SAM" id="MobiDB-lite"/>
    </source>
</evidence>
<name>A0ABD3HL55_9MARC</name>
<evidence type="ECO:0000259" key="3">
    <source>
        <dbReference type="Pfam" id="PF00931"/>
    </source>
</evidence>
<organism evidence="5 6">
    <name type="scientific">Riccia sorocarpa</name>
    <dbReference type="NCBI Taxonomy" id="122646"/>
    <lineage>
        <taxon>Eukaryota</taxon>
        <taxon>Viridiplantae</taxon>
        <taxon>Streptophyta</taxon>
        <taxon>Embryophyta</taxon>
        <taxon>Marchantiophyta</taxon>
        <taxon>Marchantiopsida</taxon>
        <taxon>Marchantiidae</taxon>
        <taxon>Marchantiales</taxon>
        <taxon>Ricciaceae</taxon>
        <taxon>Riccia</taxon>
    </lineage>
</organism>
<dbReference type="Proteomes" id="UP001633002">
    <property type="component" value="Unassembled WGS sequence"/>
</dbReference>
<dbReference type="Pfam" id="PF00931">
    <property type="entry name" value="NB-ARC"/>
    <property type="match status" value="1"/>
</dbReference>
<feature type="domain" description="NB-ARC" evidence="3">
    <location>
        <begin position="321"/>
        <end position="477"/>
    </location>
</feature>
<protein>
    <recommendedName>
        <fullName evidence="7">NB-ARC domain-containing protein</fullName>
    </recommendedName>
</protein>
<reference evidence="5 6" key="1">
    <citation type="submission" date="2024-09" db="EMBL/GenBank/DDBJ databases">
        <title>Chromosome-scale assembly of Riccia sorocarpa.</title>
        <authorList>
            <person name="Paukszto L."/>
        </authorList>
    </citation>
    <scope>NUCLEOTIDE SEQUENCE [LARGE SCALE GENOMIC DNA]</scope>
    <source>
        <strain evidence="5">LP-2024</strain>
        <tissue evidence="5">Aerial parts of the thallus</tissue>
    </source>
</reference>
<keyword evidence="1" id="KW-0677">Repeat</keyword>
<feature type="region of interest" description="Disordered" evidence="2">
    <location>
        <begin position="1184"/>
        <end position="1209"/>
    </location>
</feature>
<dbReference type="InterPro" id="IPR042197">
    <property type="entry name" value="Apaf_helical"/>
</dbReference>
<feature type="region of interest" description="Disordered" evidence="2">
    <location>
        <begin position="1503"/>
        <end position="1547"/>
    </location>
</feature>
<dbReference type="InterPro" id="IPR032675">
    <property type="entry name" value="LRR_dom_sf"/>
</dbReference>
<dbReference type="SUPFAM" id="SSF52058">
    <property type="entry name" value="L domain-like"/>
    <property type="match status" value="1"/>
</dbReference>
<dbReference type="Gene3D" id="3.80.10.10">
    <property type="entry name" value="Ribonuclease Inhibitor"/>
    <property type="match status" value="2"/>
</dbReference>
<dbReference type="EMBL" id="JBJQOH010000003">
    <property type="protein sequence ID" value="KAL3691122.1"/>
    <property type="molecule type" value="Genomic_DNA"/>
</dbReference>
<dbReference type="InterPro" id="IPR055414">
    <property type="entry name" value="LRR_R13L4/SHOC2-like"/>
</dbReference>
<dbReference type="InterPro" id="IPR002182">
    <property type="entry name" value="NB-ARC"/>
</dbReference>
<dbReference type="Gene3D" id="3.40.50.300">
    <property type="entry name" value="P-loop containing nucleotide triphosphate hydrolases"/>
    <property type="match status" value="1"/>
</dbReference>
<evidence type="ECO:0000259" key="4">
    <source>
        <dbReference type="Pfam" id="PF23598"/>
    </source>
</evidence>
<evidence type="ECO:0000313" key="6">
    <source>
        <dbReference type="Proteomes" id="UP001633002"/>
    </source>
</evidence>
<feature type="region of interest" description="Disordered" evidence="2">
    <location>
        <begin position="1077"/>
        <end position="1099"/>
    </location>
</feature>
<keyword evidence="6" id="KW-1185">Reference proteome</keyword>
<evidence type="ECO:0000256" key="1">
    <source>
        <dbReference type="ARBA" id="ARBA00022737"/>
    </source>
</evidence>
<dbReference type="PANTHER" id="PTHR36766">
    <property type="entry name" value="PLANT BROAD-SPECTRUM MILDEW RESISTANCE PROTEIN RPW8"/>
    <property type="match status" value="1"/>
</dbReference>
<dbReference type="SUPFAM" id="SSF53474">
    <property type="entry name" value="alpha/beta-Hydrolases"/>
    <property type="match status" value="1"/>
</dbReference>
<feature type="domain" description="Disease resistance R13L4/SHOC-2-like LRR" evidence="4">
    <location>
        <begin position="898"/>
        <end position="1062"/>
    </location>
</feature>
<proteinExistence type="predicted"/>
<dbReference type="Gene3D" id="1.10.8.430">
    <property type="entry name" value="Helical domain of apoptotic protease-activating factors"/>
    <property type="match status" value="1"/>
</dbReference>
<gene>
    <name evidence="5" type="ORF">R1sor_004773</name>
</gene>
<feature type="compositionally biased region" description="Basic and acidic residues" evidence="2">
    <location>
        <begin position="1184"/>
        <end position="1193"/>
    </location>
</feature>
<feature type="compositionally biased region" description="Low complexity" evidence="2">
    <location>
        <begin position="1194"/>
        <end position="1204"/>
    </location>
</feature>
<dbReference type="Pfam" id="PF23598">
    <property type="entry name" value="LRR_14"/>
    <property type="match status" value="1"/>
</dbReference>
<dbReference type="SUPFAM" id="SSF52540">
    <property type="entry name" value="P-loop containing nucleoside triphosphate hydrolases"/>
    <property type="match status" value="1"/>
</dbReference>
<evidence type="ECO:0008006" key="7">
    <source>
        <dbReference type="Google" id="ProtNLM"/>
    </source>
</evidence>